<sequence length="540" mass="59087">MGQLEPLISQALGRSPYDDVAPGDPNAPADPQSDNPQMYDERGRPVNEETRRINRDIIRSHNEVMQVIGVAEPDTGAAETQAQALANAHGSYENSVGNNLDMLGGVLGTSIAWGVSGIRQRVLLYDLYSQVPFHELFRLHRQYQSWPSYLYAGLPSFIVGTALLPNQLSRAIDSILGSILPASLGDMQFPYLPSSIVKYIRIHLEVFSLMQRVGIISPTAFLPGLAFFWPGSTSSPFYIPPLPSPLTYETVLQWSLPFACGAAPFVGYFFYGIAMSRVSSFFTRNIEQRLPQPRTPSWRVPLRELPPPPPSVVPGGLAEEQPRNAGDIARDESISRAAHEGQPAAGGPPAGPARRQSTASARGDEFSSDDEGGDIISATLISFDVEASEANDTHHGAAAWSAELRPNMSENRAAVAQEPRYRVNALTTLPSRMAADFLGAVATRIVTAPLASVIWTGIANCYLARGDGLAFDALAIFGFTVSALPHWSWQRSRNLLGIELVYFTLRFGAWGLTTSLAKRYFMSDEEWEKKHGFTSEFLED</sequence>
<keyword evidence="2" id="KW-0812">Transmembrane</keyword>
<feature type="compositionally biased region" description="Low complexity" evidence="1">
    <location>
        <begin position="341"/>
        <end position="356"/>
    </location>
</feature>
<feature type="region of interest" description="Disordered" evidence="1">
    <location>
        <begin position="1"/>
        <end position="51"/>
    </location>
</feature>
<evidence type="ECO:0000256" key="2">
    <source>
        <dbReference type="SAM" id="Phobius"/>
    </source>
</evidence>
<feature type="transmembrane region" description="Helical" evidence="2">
    <location>
        <begin position="500"/>
        <end position="521"/>
    </location>
</feature>
<name>A0AAE0N8C8_9PEZI</name>
<feature type="transmembrane region" description="Helical" evidence="2">
    <location>
        <begin position="213"/>
        <end position="231"/>
    </location>
</feature>
<feature type="region of interest" description="Disordered" evidence="1">
    <location>
        <begin position="337"/>
        <end position="373"/>
    </location>
</feature>
<feature type="compositionally biased region" description="Basic and acidic residues" evidence="1">
    <location>
        <begin position="39"/>
        <end position="51"/>
    </location>
</feature>
<organism evidence="3 4">
    <name type="scientific">Lasiosphaeria ovina</name>
    <dbReference type="NCBI Taxonomy" id="92902"/>
    <lineage>
        <taxon>Eukaryota</taxon>
        <taxon>Fungi</taxon>
        <taxon>Dikarya</taxon>
        <taxon>Ascomycota</taxon>
        <taxon>Pezizomycotina</taxon>
        <taxon>Sordariomycetes</taxon>
        <taxon>Sordariomycetidae</taxon>
        <taxon>Sordariales</taxon>
        <taxon>Lasiosphaeriaceae</taxon>
        <taxon>Lasiosphaeria</taxon>
    </lineage>
</organism>
<keyword evidence="2" id="KW-0472">Membrane</keyword>
<feature type="region of interest" description="Disordered" evidence="1">
    <location>
        <begin position="293"/>
        <end position="321"/>
    </location>
</feature>
<keyword evidence="4" id="KW-1185">Reference proteome</keyword>
<dbReference type="EMBL" id="JAULSN010000004">
    <property type="protein sequence ID" value="KAK3373828.1"/>
    <property type="molecule type" value="Genomic_DNA"/>
</dbReference>
<evidence type="ECO:0000313" key="4">
    <source>
        <dbReference type="Proteomes" id="UP001287356"/>
    </source>
</evidence>
<comment type="caution">
    <text evidence="3">The sequence shown here is derived from an EMBL/GenBank/DDBJ whole genome shotgun (WGS) entry which is preliminary data.</text>
</comment>
<gene>
    <name evidence="3" type="ORF">B0T24DRAFT_276755</name>
</gene>
<proteinExistence type="predicted"/>
<evidence type="ECO:0000256" key="1">
    <source>
        <dbReference type="SAM" id="MobiDB-lite"/>
    </source>
</evidence>
<keyword evidence="2" id="KW-1133">Transmembrane helix</keyword>
<dbReference type="Proteomes" id="UP001287356">
    <property type="component" value="Unassembled WGS sequence"/>
</dbReference>
<feature type="transmembrane region" description="Helical" evidence="2">
    <location>
        <begin position="251"/>
        <end position="274"/>
    </location>
</feature>
<protein>
    <submittedName>
        <fullName evidence="3">Uncharacterized protein</fullName>
    </submittedName>
</protein>
<feature type="transmembrane region" description="Helical" evidence="2">
    <location>
        <begin position="469"/>
        <end position="488"/>
    </location>
</feature>
<dbReference type="AlphaFoldDB" id="A0AAE0N8C8"/>
<reference evidence="3" key="2">
    <citation type="submission" date="2023-06" db="EMBL/GenBank/DDBJ databases">
        <authorList>
            <consortium name="Lawrence Berkeley National Laboratory"/>
            <person name="Haridas S."/>
            <person name="Hensen N."/>
            <person name="Bonometti L."/>
            <person name="Westerberg I."/>
            <person name="Brannstrom I.O."/>
            <person name="Guillou S."/>
            <person name="Cros-Aarteil S."/>
            <person name="Calhoun S."/>
            <person name="Kuo A."/>
            <person name="Mondo S."/>
            <person name="Pangilinan J."/>
            <person name="Riley R."/>
            <person name="Labutti K."/>
            <person name="Andreopoulos B."/>
            <person name="Lipzen A."/>
            <person name="Chen C."/>
            <person name="Yanf M."/>
            <person name="Daum C."/>
            <person name="Ng V."/>
            <person name="Clum A."/>
            <person name="Steindorff A."/>
            <person name="Ohm R."/>
            <person name="Martin F."/>
            <person name="Silar P."/>
            <person name="Natvig D."/>
            <person name="Lalanne C."/>
            <person name="Gautier V."/>
            <person name="Ament-Velasquez S.L."/>
            <person name="Kruys A."/>
            <person name="Hutchinson M.I."/>
            <person name="Powell A.J."/>
            <person name="Barry K."/>
            <person name="Miller A.N."/>
            <person name="Grigoriev I.V."/>
            <person name="Debuchy R."/>
            <person name="Gladieux P."/>
            <person name="Thoren M.H."/>
            <person name="Johannesson H."/>
        </authorList>
    </citation>
    <scope>NUCLEOTIDE SEQUENCE</scope>
    <source>
        <strain evidence="3">CBS 958.72</strain>
    </source>
</reference>
<accession>A0AAE0N8C8</accession>
<evidence type="ECO:0000313" key="3">
    <source>
        <dbReference type="EMBL" id="KAK3373828.1"/>
    </source>
</evidence>
<reference evidence="3" key="1">
    <citation type="journal article" date="2023" name="Mol. Phylogenet. Evol.">
        <title>Genome-scale phylogeny and comparative genomics of the fungal order Sordariales.</title>
        <authorList>
            <person name="Hensen N."/>
            <person name="Bonometti L."/>
            <person name="Westerberg I."/>
            <person name="Brannstrom I.O."/>
            <person name="Guillou S."/>
            <person name="Cros-Aarteil S."/>
            <person name="Calhoun S."/>
            <person name="Haridas S."/>
            <person name="Kuo A."/>
            <person name="Mondo S."/>
            <person name="Pangilinan J."/>
            <person name="Riley R."/>
            <person name="LaButti K."/>
            <person name="Andreopoulos B."/>
            <person name="Lipzen A."/>
            <person name="Chen C."/>
            <person name="Yan M."/>
            <person name="Daum C."/>
            <person name="Ng V."/>
            <person name="Clum A."/>
            <person name="Steindorff A."/>
            <person name="Ohm R.A."/>
            <person name="Martin F."/>
            <person name="Silar P."/>
            <person name="Natvig D.O."/>
            <person name="Lalanne C."/>
            <person name="Gautier V."/>
            <person name="Ament-Velasquez S.L."/>
            <person name="Kruys A."/>
            <person name="Hutchinson M.I."/>
            <person name="Powell A.J."/>
            <person name="Barry K."/>
            <person name="Miller A.N."/>
            <person name="Grigoriev I.V."/>
            <person name="Debuchy R."/>
            <person name="Gladieux P."/>
            <person name="Hiltunen Thoren M."/>
            <person name="Johannesson H."/>
        </authorList>
    </citation>
    <scope>NUCLEOTIDE SEQUENCE</scope>
    <source>
        <strain evidence="3">CBS 958.72</strain>
    </source>
</reference>